<dbReference type="NCBIfam" id="TIGR00254">
    <property type="entry name" value="GGDEF"/>
    <property type="match status" value="1"/>
</dbReference>
<dbReference type="InterPro" id="IPR000160">
    <property type="entry name" value="GGDEF_dom"/>
</dbReference>
<evidence type="ECO:0000256" key="1">
    <source>
        <dbReference type="SAM" id="Phobius"/>
    </source>
</evidence>
<dbReference type="Gene3D" id="3.30.70.270">
    <property type="match status" value="1"/>
</dbReference>
<feature type="transmembrane region" description="Helical" evidence="1">
    <location>
        <begin position="142"/>
        <end position="160"/>
    </location>
</feature>
<reference evidence="3 4" key="1">
    <citation type="submission" date="2016-10" db="EMBL/GenBank/DDBJ databases">
        <authorList>
            <person name="de Groot N.N."/>
        </authorList>
    </citation>
    <scope>NUCLEOTIDE SEQUENCE [LARGE SCALE GENOMIC DNA]</scope>
    <source>
        <strain evidence="3 4">DSM 18978</strain>
    </source>
</reference>
<dbReference type="SMART" id="SM00267">
    <property type="entry name" value="GGDEF"/>
    <property type="match status" value="1"/>
</dbReference>
<dbReference type="AlphaFoldDB" id="A0A1G5AE41"/>
<name>A0A1G5AE41_9FIRM</name>
<evidence type="ECO:0000313" key="3">
    <source>
        <dbReference type="EMBL" id="SCX76148.1"/>
    </source>
</evidence>
<keyword evidence="1" id="KW-0812">Transmembrane</keyword>
<feature type="transmembrane region" description="Helical" evidence="1">
    <location>
        <begin position="172"/>
        <end position="190"/>
    </location>
</feature>
<gene>
    <name evidence="3" type="ORF">SAMN03080606_00084</name>
</gene>
<feature type="transmembrane region" description="Helical" evidence="1">
    <location>
        <begin position="59"/>
        <end position="78"/>
    </location>
</feature>
<dbReference type="PANTHER" id="PTHR45138:SF9">
    <property type="entry name" value="DIGUANYLATE CYCLASE DGCM-RELATED"/>
    <property type="match status" value="1"/>
</dbReference>
<dbReference type="Proteomes" id="UP000198636">
    <property type="component" value="Unassembled WGS sequence"/>
</dbReference>
<feature type="transmembrane region" description="Helical" evidence="1">
    <location>
        <begin position="116"/>
        <end position="135"/>
    </location>
</feature>
<dbReference type="STRING" id="1120976.SAMN03080606_00084"/>
<feature type="transmembrane region" description="Helical" evidence="1">
    <location>
        <begin position="90"/>
        <end position="110"/>
    </location>
</feature>
<keyword evidence="1" id="KW-0472">Membrane</keyword>
<dbReference type="Pfam" id="PF00990">
    <property type="entry name" value="GGDEF"/>
    <property type="match status" value="1"/>
</dbReference>
<dbReference type="InterPro" id="IPR043128">
    <property type="entry name" value="Rev_trsase/Diguanyl_cyclase"/>
</dbReference>
<dbReference type="SUPFAM" id="SSF55073">
    <property type="entry name" value="Nucleotide cyclase"/>
    <property type="match status" value="1"/>
</dbReference>
<dbReference type="InterPro" id="IPR029787">
    <property type="entry name" value="Nucleotide_cyclase"/>
</dbReference>
<feature type="domain" description="GGDEF" evidence="2">
    <location>
        <begin position="258"/>
        <end position="387"/>
    </location>
</feature>
<evidence type="ECO:0000313" key="4">
    <source>
        <dbReference type="Proteomes" id="UP000198636"/>
    </source>
</evidence>
<proteinExistence type="predicted"/>
<dbReference type="GO" id="GO:0052621">
    <property type="term" value="F:diguanylate cyclase activity"/>
    <property type="evidence" value="ECO:0007669"/>
    <property type="project" value="TreeGrafter"/>
</dbReference>
<protein>
    <submittedName>
        <fullName evidence="3">Diguanylate cyclase (GGDEF) domain-containing protein</fullName>
    </submittedName>
</protein>
<dbReference type="EMBL" id="FMUS01000001">
    <property type="protein sequence ID" value="SCX76148.1"/>
    <property type="molecule type" value="Genomic_DNA"/>
</dbReference>
<organism evidence="3 4">
    <name type="scientific">Alkaliphilus peptidifermentans DSM 18978</name>
    <dbReference type="NCBI Taxonomy" id="1120976"/>
    <lineage>
        <taxon>Bacteria</taxon>
        <taxon>Bacillati</taxon>
        <taxon>Bacillota</taxon>
        <taxon>Clostridia</taxon>
        <taxon>Peptostreptococcales</taxon>
        <taxon>Natronincolaceae</taxon>
        <taxon>Alkaliphilus</taxon>
    </lineage>
</organism>
<feature type="transmembrane region" description="Helical" evidence="1">
    <location>
        <begin position="32"/>
        <end position="53"/>
    </location>
</feature>
<accession>A0A1G5AE41</accession>
<dbReference type="OrthoDB" id="9805474at2"/>
<dbReference type="CDD" id="cd01949">
    <property type="entry name" value="GGDEF"/>
    <property type="match status" value="1"/>
</dbReference>
<keyword evidence="1" id="KW-1133">Transmembrane helix</keyword>
<dbReference type="PROSITE" id="PS50887">
    <property type="entry name" value="GGDEF"/>
    <property type="match status" value="1"/>
</dbReference>
<evidence type="ECO:0000259" key="2">
    <source>
        <dbReference type="PROSITE" id="PS50887"/>
    </source>
</evidence>
<dbReference type="InterPro" id="IPR050469">
    <property type="entry name" value="Diguanylate_Cyclase"/>
</dbReference>
<dbReference type="RefSeq" id="WP_091538670.1">
    <property type="nucleotide sequence ID" value="NZ_FMUS01000001.1"/>
</dbReference>
<keyword evidence="4" id="KW-1185">Reference proteome</keyword>
<sequence length="387" mass="45414">MKNDIEYNSSERRIKYQYIVDESEKTKRLGRFVILIGILLMLIALHSDIKILFYPSIIYKTRIATIIIYCAYVLFTYTTYAESPRRVIRYYSYCLVIGMIFAVFFNIILFQTHEGIFDYRGPQLLLSFSVFIMVFSMGAKDMAIKIVLYPIGFMVAYFVMFKDMSMFEWTKYFNAFVTILMVCFYHRLCSQKDFAEFRLRKISQINVSKLKREIEDRKDQEKSLKVKANLDELTGLLSRRSGLEELEKLFKLATEENKPLSLCYIDLDRLKYINDTYGHVEGDRFIKIAVEIIQSQLRDGDLFARLGGDEFIIGLYNTTPNIAEKIWARISDGFDHFNSQHILIYKINASHGIAGLHQNNYSSLNDLIEGADEKMYGEKKRKRVFMK</sequence>
<dbReference type="PANTHER" id="PTHR45138">
    <property type="entry name" value="REGULATORY COMPONENTS OF SENSORY TRANSDUCTION SYSTEM"/>
    <property type="match status" value="1"/>
</dbReference>